<dbReference type="OrthoDB" id="9795830at2"/>
<dbReference type="EMBL" id="CYXM01000005">
    <property type="protein sequence ID" value="CUM96315.1"/>
    <property type="molecule type" value="Genomic_DNA"/>
</dbReference>
<protein>
    <submittedName>
        <fullName evidence="1">Uncharacterized protein</fullName>
    </submittedName>
</protein>
<name>A0A173T360_9FIRM</name>
<evidence type="ECO:0000313" key="1">
    <source>
        <dbReference type="EMBL" id="CUM96315.1"/>
    </source>
</evidence>
<evidence type="ECO:0000313" key="2">
    <source>
        <dbReference type="Proteomes" id="UP000095673"/>
    </source>
</evidence>
<accession>A0A173T360</accession>
<gene>
    <name evidence="1" type="ORF">ERS852580_01351</name>
</gene>
<sequence>MIMEAIFGGDMYPLENIVPQQDGYKAEVKAIADLMDELANRFSKADFSKVEELHQRMTIIQQYESTEHFKCGLSTGLLLMKEAYEYPLNPKED</sequence>
<dbReference type="AlphaFoldDB" id="A0A173T360"/>
<dbReference type="RefSeq" id="WP_055163288.1">
    <property type="nucleotide sequence ID" value="NZ_CYXM01000005.1"/>
</dbReference>
<dbReference type="InterPro" id="IPR049215">
    <property type="entry name" value="DUF6809"/>
</dbReference>
<dbReference type="Pfam" id="PF20648">
    <property type="entry name" value="DUF6809"/>
    <property type="match status" value="1"/>
</dbReference>
<reference evidence="1 2" key="1">
    <citation type="submission" date="2015-09" db="EMBL/GenBank/DDBJ databases">
        <authorList>
            <consortium name="Pathogen Informatics"/>
        </authorList>
    </citation>
    <scope>NUCLEOTIDE SEQUENCE [LARGE SCALE GENOMIC DNA]</scope>
    <source>
        <strain evidence="1 2">2789STDY5834968</strain>
    </source>
</reference>
<organism evidence="1 2">
    <name type="scientific">Agathobacter rectalis</name>
    <dbReference type="NCBI Taxonomy" id="39491"/>
    <lineage>
        <taxon>Bacteria</taxon>
        <taxon>Bacillati</taxon>
        <taxon>Bacillota</taxon>
        <taxon>Clostridia</taxon>
        <taxon>Lachnospirales</taxon>
        <taxon>Lachnospiraceae</taxon>
        <taxon>Agathobacter</taxon>
    </lineage>
</organism>
<dbReference type="Proteomes" id="UP000095673">
    <property type="component" value="Unassembled WGS sequence"/>
</dbReference>
<proteinExistence type="predicted"/>